<evidence type="ECO:0000313" key="2">
    <source>
        <dbReference type="Proteomes" id="UP000277204"/>
    </source>
</evidence>
<evidence type="ECO:0000313" key="1">
    <source>
        <dbReference type="EMBL" id="VDO72136.1"/>
    </source>
</evidence>
<dbReference type="PANTHER" id="PTHR23227:SF67">
    <property type="entry name" value="CRANIOFACIAL DEVELOPMENT PROTEIN 2-LIKE"/>
    <property type="match status" value="1"/>
</dbReference>
<dbReference type="InterPro" id="IPR027124">
    <property type="entry name" value="Swc5/CFDP1/2"/>
</dbReference>
<gene>
    <name evidence="1" type="ORF">SMRZ_LOCUS6623</name>
</gene>
<reference evidence="1 2" key="1">
    <citation type="submission" date="2018-11" db="EMBL/GenBank/DDBJ databases">
        <authorList>
            <consortium name="Pathogen Informatics"/>
        </authorList>
    </citation>
    <scope>NUCLEOTIDE SEQUENCE [LARGE SCALE GENOMIC DNA]</scope>
    <source>
        <strain evidence="1 2">Zambia</strain>
    </source>
</reference>
<accession>A0A183LS48</accession>
<protein>
    <submittedName>
        <fullName evidence="1">Uncharacterized protein</fullName>
    </submittedName>
</protein>
<proteinExistence type="predicted"/>
<sequence>MLSREARDARIGWESHGSNVVRASFKIKSERITMNVIQCYAPTNNSNNDNKDQFYERLKSIIARCPGMDLIILVEDLNAKVGMDNIGNEDIMKRYGLGERNENGDRFANL</sequence>
<organism evidence="1 2">
    <name type="scientific">Schistosoma margrebowiei</name>
    <dbReference type="NCBI Taxonomy" id="48269"/>
    <lineage>
        <taxon>Eukaryota</taxon>
        <taxon>Metazoa</taxon>
        <taxon>Spiralia</taxon>
        <taxon>Lophotrochozoa</taxon>
        <taxon>Platyhelminthes</taxon>
        <taxon>Trematoda</taxon>
        <taxon>Digenea</taxon>
        <taxon>Strigeidida</taxon>
        <taxon>Schistosomatoidea</taxon>
        <taxon>Schistosomatidae</taxon>
        <taxon>Schistosoma</taxon>
    </lineage>
</organism>
<dbReference type="PANTHER" id="PTHR23227">
    <property type="entry name" value="BUCENTAUR RELATED"/>
    <property type="match status" value="1"/>
</dbReference>
<name>A0A183LS48_9TREM</name>
<dbReference type="Proteomes" id="UP000277204">
    <property type="component" value="Unassembled WGS sequence"/>
</dbReference>
<dbReference type="Gene3D" id="3.60.10.10">
    <property type="entry name" value="Endonuclease/exonuclease/phosphatase"/>
    <property type="match status" value="1"/>
</dbReference>
<dbReference type="AlphaFoldDB" id="A0A183LS48"/>
<dbReference type="EMBL" id="UZAI01002496">
    <property type="protein sequence ID" value="VDO72136.1"/>
    <property type="molecule type" value="Genomic_DNA"/>
</dbReference>
<dbReference type="InterPro" id="IPR036691">
    <property type="entry name" value="Endo/exonu/phosph_ase_sf"/>
</dbReference>
<dbReference type="SUPFAM" id="SSF56219">
    <property type="entry name" value="DNase I-like"/>
    <property type="match status" value="1"/>
</dbReference>
<keyword evidence="2" id="KW-1185">Reference proteome</keyword>